<dbReference type="PANTHER" id="PTHR32194">
    <property type="entry name" value="METALLOPROTEASE TLDD"/>
    <property type="match status" value="1"/>
</dbReference>
<proteinExistence type="predicted"/>
<accession>A0AAV8SWY9</accession>
<dbReference type="GO" id="GO:0008233">
    <property type="term" value="F:peptidase activity"/>
    <property type="evidence" value="ECO:0007669"/>
    <property type="project" value="UniProtKB-KW"/>
</dbReference>
<dbReference type="Proteomes" id="UP001159364">
    <property type="component" value="Linkage Group LG07"/>
</dbReference>
<organism evidence="4 5">
    <name type="scientific">Erythroxylum novogranatense</name>
    <dbReference type="NCBI Taxonomy" id="1862640"/>
    <lineage>
        <taxon>Eukaryota</taxon>
        <taxon>Viridiplantae</taxon>
        <taxon>Streptophyta</taxon>
        <taxon>Embryophyta</taxon>
        <taxon>Tracheophyta</taxon>
        <taxon>Spermatophyta</taxon>
        <taxon>Magnoliopsida</taxon>
        <taxon>eudicotyledons</taxon>
        <taxon>Gunneridae</taxon>
        <taxon>Pentapetalae</taxon>
        <taxon>rosids</taxon>
        <taxon>fabids</taxon>
        <taxon>Malpighiales</taxon>
        <taxon>Erythroxylaceae</taxon>
        <taxon>Erythroxylum</taxon>
    </lineage>
</organism>
<protein>
    <recommendedName>
        <fullName evidence="6">Proteasome endopeptidase complex</fullName>
    </recommendedName>
</protein>
<dbReference type="GO" id="GO:0051603">
    <property type="term" value="P:proteolysis involved in protein catabolic process"/>
    <property type="evidence" value="ECO:0007669"/>
    <property type="project" value="InterPro"/>
</dbReference>
<evidence type="ECO:0000256" key="1">
    <source>
        <dbReference type="ARBA" id="ARBA00022490"/>
    </source>
</evidence>
<dbReference type="InterPro" id="IPR029055">
    <property type="entry name" value="Ntn_hydrolases_N"/>
</dbReference>
<dbReference type="SUPFAM" id="SSF56235">
    <property type="entry name" value="N-terminal nucleophile aminohydrolases (Ntn hydrolases)"/>
    <property type="match status" value="1"/>
</dbReference>
<dbReference type="InterPro" id="IPR001353">
    <property type="entry name" value="Proteasome_sua/b"/>
</dbReference>
<evidence type="ECO:0008006" key="6">
    <source>
        <dbReference type="Google" id="ProtNLM"/>
    </source>
</evidence>
<evidence type="ECO:0000313" key="5">
    <source>
        <dbReference type="Proteomes" id="UP001159364"/>
    </source>
</evidence>
<keyword evidence="3" id="KW-0378">Hydrolase</keyword>
<gene>
    <name evidence="4" type="ORF">K2173_000265</name>
</gene>
<dbReference type="GO" id="GO:0005737">
    <property type="term" value="C:cytoplasm"/>
    <property type="evidence" value="ECO:0007669"/>
    <property type="project" value="TreeGrafter"/>
</dbReference>
<dbReference type="InterPro" id="IPR023333">
    <property type="entry name" value="Proteasome_suB-type"/>
</dbReference>
<dbReference type="PANTHER" id="PTHR32194:SF0">
    <property type="entry name" value="ATP-DEPENDENT PROTEASE SUBUNIT HSLV"/>
    <property type="match status" value="1"/>
</dbReference>
<reference evidence="4 5" key="1">
    <citation type="submission" date="2021-09" db="EMBL/GenBank/DDBJ databases">
        <title>Genomic insights and catalytic innovation underlie evolution of tropane alkaloids biosynthesis.</title>
        <authorList>
            <person name="Wang Y.-J."/>
            <person name="Tian T."/>
            <person name="Huang J.-P."/>
            <person name="Huang S.-X."/>
        </authorList>
    </citation>
    <scope>NUCLEOTIDE SEQUENCE [LARGE SCALE GENOMIC DNA]</scope>
    <source>
        <strain evidence="4">KIB-2018</strain>
        <tissue evidence="4">Leaf</tissue>
    </source>
</reference>
<evidence type="ECO:0000313" key="4">
    <source>
        <dbReference type="EMBL" id="KAJ8758544.1"/>
    </source>
</evidence>
<name>A0AAV8SWY9_9ROSI</name>
<dbReference type="AlphaFoldDB" id="A0AAV8SWY9"/>
<sequence length="56" mass="5850">MGTTIIGVTCDGGVVLGADSRTTTGPYVCSRASDKITKLTVNVYICQSGSSEVWFC</sequence>
<evidence type="ECO:0000256" key="3">
    <source>
        <dbReference type="ARBA" id="ARBA00022801"/>
    </source>
</evidence>
<dbReference type="Pfam" id="PF00227">
    <property type="entry name" value="Proteasome"/>
    <property type="match status" value="1"/>
</dbReference>
<dbReference type="Gene3D" id="3.60.20.10">
    <property type="entry name" value="Glutamine Phosphoribosylpyrophosphate, subunit 1, domain 1"/>
    <property type="match status" value="1"/>
</dbReference>
<comment type="caution">
    <text evidence="4">The sequence shown here is derived from an EMBL/GenBank/DDBJ whole genome shotgun (WGS) entry which is preliminary data.</text>
</comment>
<keyword evidence="1" id="KW-0963">Cytoplasm</keyword>
<evidence type="ECO:0000256" key="2">
    <source>
        <dbReference type="ARBA" id="ARBA00022670"/>
    </source>
</evidence>
<keyword evidence="5" id="KW-1185">Reference proteome</keyword>
<dbReference type="GO" id="GO:0005839">
    <property type="term" value="C:proteasome core complex"/>
    <property type="evidence" value="ECO:0007669"/>
    <property type="project" value="InterPro"/>
</dbReference>
<dbReference type="EMBL" id="JAIWQS010000007">
    <property type="protein sequence ID" value="KAJ8758544.1"/>
    <property type="molecule type" value="Genomic_DNA"/>
</dbReference>
<keyword evidence="2" id="KW-0645">Protease</keyword>